<dbReference type="GeneID" id="19902703"/>
<accession>R7YWI2</accession>
<gene>
    <name evidence="3" type="ORF">W97_05392</name>
</gene>
<proteinExistence type="predicted"/>
<protein>
    <submittedName>
        <fullName evidence="3">Uncharacterized protein</fullName>
    </submittedName>
</protein>
<keyword evidence="2" id="KW-0732">Signal</keyword>
<feature type="transmembrane region" description="Helical" evidence="1">
    <location>
        <begin position="29"/>
        <end position="53"/>
    </location>
</feature>
<organism evidence="3 4">
    <name type="scientific">Coniosporium apollinis (strain CBS 100218)</name>
    <name type="common">Rock-inhabiting black yeast</name>
    <dbReference type="NCBI Taxonomy" id="1168221"/>
    <lineage>
        <taxon>Eukaryota</taxon>
        <taxon>Fungi</taxon>
        <taxon>Dikarya</taxon>
        <taxon>Ascomycota</taxon>
        <taxon>Pezizomycotina</taxon>
        <taxon>Dothideomycetes</taxon>
        <taxon>Dothideomycetes incertae sedis</taxon>
        <taxon>Coniosporium</taxon>
    </lineage>
</organism>
<keyword evidence="4" id="KW-1185">Reference proteome</keyword>
<dbReference type="AlphaFoldDB" id="R7YWI2"/>
<dbReference type="Proteomes" id="UP000016924">
    <property type="component" value="Unassembled WGS sequence"/>
</dbReference>
<dbReference type="RefSeq" id="XP_007781466.1">
    <property type="nucleotide sequence ID" value="XM_007783276.1"/>
</dbReference>
<feature type="signal peptide" evidence="2">
    <location>
        <begin position="1"/>
        <end position="18"/>
    </location>
</feature>
<keyword evidence="1" id="KW-1133">Transmembrane helix</keyword>
<feature type="chain" id="PRO_5004450866" evidence="2">
    <location>
        <begin position="19"/>
        <end position="138"/>
    </location>
</feature>
<sequence>MTAYGLMFFLSIWAFVAQERLRRKPTIHLLYWSFRLFVVGGTTTVAILSYYHIQRLRVWMSNSGLIAKPTGKNPEDDLWTFGQFVPLALVLITPMVLIQAFSDNWAEKRAEKKKEKEATYSEDIPMVVPLTRYEYRQV</sequence>
<dbReference type="HOGENOM" id="CLU_1855160_0_0_1"/>
<reference evidence="4" key="1">
    <citation type="submission" date="2012-06" db="EMBL/GenBank/DDBJ databases">
        <title>The genome sequence of Coniosporium apollinis CBS 100218.</title>
        <authorList>
            <consortium name="The Broad Institute Genome Sequencing Platform"/>
            <person name="Cuomo C."/>
            <person name="Gorbushina A."/>
            <person name="Noack S."/>
            <person name="Walker B."/>
            <person name="Young S.K."/>
            <person name="Zeng Q."/>
            <person name="Gargeya S."/>
            <person name="Fitzgerald M."/>
            <person name="Haas B."/>
            <person name="Abouelleil A."/>
            <person name="Alvarado L."/>
            <person name="Arachchi H.M."/>
            <person name="Berlin A.M."/>
            <person name="Chapman S.B."/>
            <person name="Goldberg J."/>
            <person name="Griggs A."/>
            <person name="Gujja S."/>
            <person name="Hansen M."/>
            <person name="Howarth C."/>
            <person name="Imamovic A."/>
            <person name="Larimer J."/>
            <person name="McCowan C."/>
            <person name="Montmayeur A."/>
            <person name="Murphy C."/>
            <person name="Neiman D."/>
            <person name="Pearson M."/>
            <person name="Priest M."/>
            <person name="Roberts A."/>
            <person name="Saif S."/>
            <person name="Shea T."/>
            <person name="Sisk P."/>
            <person name="Sykes S."/>
            <person name="Wortman J."/>
            <person name="Nusbaum C."/>
            <person name="Birren B."/>
        </authorList>
    </citation>
    <scope>NUCLEOTIDE SEQUENCE [LARGE SCALE GENOMIC DNA]</scope>
    <source>
        <strain evidence="4">CBS 100218</strain>
    </source>
</reference>
<evidence type="ECO:0000313" key="4">
    <source>
        <dbReference type="Proteomes" id="UP000016924"/>
    </source>
</evidence>
<dbReference type="EMBL" id="JH767578">
    <property type="protein sequence ID" value="EON66149.1"/>
    <property type="molecule type" value="Genomic_DNA"/>
</dbReference>
<feature type="transmembrane region" description="Helical" evidence="1">
    <location>
        <begin position="84"/>
        <end position="106"/>
    </location>
</feature>
<name>R7YWI2_CONA1</name>
<keyword evidence="1" id="KW-0812">Transmembrane</keyword>
<evidence type="ECO:0000256" key="2">
    <source>
        <dbReference type="SAM" id="SignalP"/>
    </source>
</evidence>
<evidence type="ECO:0000313" key="3">
    <source>
        <dbReference type="EMBL" id="EON66149.1"/>
    </source>
</evidence>
<keyword evidence="1" id="KW-0472">Membrane</keyword>
<evidence type="ECO:0000256" key="1">
    <source>
        <dbReference type="SAM" id="Phobius"/>
    </source>
</evidence>